<dbReference type="Proteomes" id="UP000010093">
    <property type="component" value="Chromosome"/>
</dbReference>
<dbReference type="PATRIC" id="fig|693978.17.peg.1954"/>
<gene>
    <name evidence="2" type="ORF">RA0C_1973</name>
</gene>
<feature type="transmembrane region" description="Helical" evidence="1">
    <location>
        <begin position="72"/>
        <end position="91"/>
    </location>
</feature>
<sequence>MIVIAYLHLVLLVCISSFLLLQIIVKYGFYQSKIVKTGLILYLVSIILNELVLAQIGLLSLVNMYWRCSPVMLWWISVALILAITLIFIGLKIKNKEEFHSSL</sequence>
<keyword evidence="1" id="KW-1133">Transmembrane helix</keyword>
<dbReference type="EMBL" id="CP003388">
    <property type="protein sequence ID" value="AFD56844.1"/>
    <property type="molecule type" value="Genomic_DNA"/>
</dbReference>
<evidence type="ECO:0000256" key="1">
    <source>
        <dbReference type="SAM" id="Phobius"/>
    </source>
</evidence>
<feature type="transmembrane region" description="Helical" evidence="1">
    <location>
        <begin position="6"/>
        <end position="27"/>
    </location>
</feature>
<evidence type="ECO:0000313" key="3">
    <source>
        <dbReference type="Proteomes" id="UP000010093"/>
    </source>
</evidence>
<keyword evidence="1" id="KW-0472">Membrane</keyword>
<dbReference type="AlphaFoldDB" id="H8MED7"/>
<protein>
    <submittedName>
        <fullName evidence="2">Uncharacterized protein</fullName>
    </submittedName>
</protein>
<feature type="transmembrane region" description="Helical" evidence="1">
    <location>
        <begin position="39"/>
        <end position="66"/>
    </location>
</feature>
<keyword evidence="1" id="KW-0812">Transmembrane</keyword>
<dbReference type="KEGG" id="rai:RA0C_1973"/>
<evidence type="ECO:0000313" key="2">
    <source>
        <dbReference type="EMBL" id="AFD56844.1"/>
    </source>
</evidence>
<accession>H8MED7</accession>
<organism evidence="2 3">
    <name type="scientific">Riemerella anatipestifer (strain ATCC 11845 / DSM 15868 / JCM 9532 / NCTC 11014)</name>
    <dbReference type="NCBI Taxonomy" id="693978"/>
    <lineage>
        <taxon>Bacteria</taxon>
        <taxon>Pseudomonadati</taxon>
        <taxon>Bacteroidota</taxon>
        <taxon>Flavobacteriia</taxon>
        <taxon>Flavobacteriales</taxon>
        <taxon>Weeksellaceae</taxon>
        <taxon>Riemerella</taxon>
    </lineage>
</organism>
<reference evidence="2 3" key="1">
    <citation type="journal article" date="2012" name="J. Bacteriol.">
        <title>Complete genome sequence of Riemerella anatipestifer reference strain.</title>
        <authorList>
            <person name="Wang X."/>
            <person name="Zhu D."/>
            <person name="Wang M."/>
            <person name="Cheng A."/>
            <person name="Jia R."/>
            <person name="Zhou Y."/>
            <person name="Chen Z."/>
            <person name="Luo Q."/>
            <person name="Liu F."/>
            <person name="Wang Y."/>
            <person name="Chen X.Y."/>
        </authorList>
    </citation>
    <scope>NUCLEOTIDE SEQUENCE [LARGE SCALE GENOMIC DNA]</scope>
    <source>
        <strain evidence="3">DSM 15868</strain>
    </source>
</reference>
<name>H8MED7_RIEAD</name>
<proteinExistence type="predicted"/>
<dbReference type="HOGENOM" id="CLU_2261698_0_0_10"/>